<keyword evidence="2" id="KW-1185">Reference proteome</keyword>
<organism evidence="1 2">
    <name type="scientific">Alkalilimnicola ehrlichii</name>
    <dbReference type="NCBI Taxonomy" id="351052"/>
    <lineage>
        <taxon>Bacteria</taxon>
        <taxon>Pseudomonadati</taxon>
        <taxon>Pseudomonadota</taxon>
        <taxon>Gammaproteobacteria</taxon>
        <taxon>Chromatiales</taxon>
        <taxon>Ectothiorhodospiraceae</taxon>
        <taxon>Alkalilimnicola</taxon>
    </lineage>
</organism>
<evidence type="ECO:0000313" key="1">
    <source>
        <dbReference type="EMBL" id="RFA35131.1"/>
    </source>
</evidence>
<dbReference type="Gene3D" id="2.60.120.260">
    <property type="entry name" value="Galactose-binding domain-like"/>
    <property type="match status" value="1"/>
</dbReference>
<evidence type="ECO:0000313" key="2">
    <source>
        <dbReference type="Proteomes" id="UP000256763"/>
    </source>
</evidence>
<protein>
    <submittedName>
        <fullName evidence="1">Uncharacterized protein</fullName>
    </submittedName>
</protein>
<reference evidence="2" key="1">
    <citation type="submission" date="2017-05" db="EMBL/GenBank/DDBJ databases">
        <authorList>
            <person name="Sharma S."/>
            <person name="Sidhu C."/>
            <person name="Pinnaka A.K."/>
        </authorList>
    </citation>
    <scope>NUCLEOTIDE SEQUENCE [LARGE SCALE GENOMIC DNA]</scope>
    <source>
        <strain evidence="2">AK93</strain>
    </source>
</reference>
<accession>A0A3E0WSK6</accession>
<dbReference type="EMBL" id="NFZW01000013">
    <property type="protein sequence ID" value="RFA35131.1"/>
    <property type="molecule type" value="Genomic_DNA"/>
</dbReference>
<sequence length="256" mass="28027">MTLAITGNLVLSQAATDEAHPNAPVFGYQNLLAEGELTASSETADGYAENALIGTTDFWTPETVPATLEVQLPAVRAADYAGIEAHTLGDAECSVYIEYHDGNDWVTAASGSTGDNRGLAFLFDEQSSDRWRLRVEGSAPPSIGVVHIGKALRGQRRLYQGHTPIRFGETVRLLVNESETGQLIGNSVIRYGAGTTIELDNLTPDWVRGPLEPFRKHFNQGLPFFWLWRPGKYPDEVAYCWRQGGELQRPIPAPAT</sequence>
<dbReference type="AlphaFoldDB" id="A0A3E0WSK6"/>
<proteinExistence type="predicted"/>
<name>A0A3E0WSK6_9GAMM</name>
<dbReference type="RefSeq" id="WP_116348031.1">
    <property type="nucleotide sequence ID" value="NZ_NFZW01000013.1"/>
</dbReference>
<gene>
    <name evidence="1" type="ORF">CAL65_13575</name>
</gene>
<comment type="caution">
    <text evidence="1">The sequence shown here is derived from an EMBL/GenBank/DDBJ whole genome shotgun (WGS) entry which is preliminary data.</text>
</comment>
<dbReference type="Proteomes" id="UP000256763">
    <property type="component" value="Unassembled WGS sequence"/>
</dbReference>